<feature type="compositionally biased region" description="Low complexity" evidence="1">
    <location>
        <begin position="106"/>
        <end position="121"/>
    </location>
</feature>
<feature type="compositionally biased region" description="Basic and acidic residues" evidence="1">
    <location>
        <begin position="36"/>
        <end position="51"/>
    </location>
</feature>
<dbReference type="EMBL" id="NBII01000008">
    <property type="protein sequence ID" value="PAV16128.1"/>
    <property type="molecule type" value="Genomic_DNA"/>
</dbReference>
<evidence type="ECO:0000259" key="2">
    <source>
        <dbReference type="Pfam" id="PF20262"/>
    </source>
</evidence>
<feature type="region of interest" description="Disordered" evidence="1">
    <location>
        <begin position="1737"/>
        <end position="1760"/>
    </location>
</feature>
<feature type="compositionally biased region" description="Low complexity" evidence="1">
    <location>
        <begin position="1178"/>
        <end position="1196"/>
    </location>
</feature>
<accession>A0A286U983</accession>
<dbReference type="GO" id="GO:0005261">
    <property type="term" value="F:monoatomic cation channel activity"/>
    <property type="evidence" value="ECO:0007669"/>
    <property type="project" value="TreeGrafter"/>
</dbReference>
<proteinExistence type="predicted"/>
<dbReference type="InParanoid" id="A0A286U983"/>
<dbReference type="PANTHER" id="PTHR31781">
    <property type="entry name" value="UNC80"/>
    <property type="match status" value="1"/>
</dbReference>
<feature type="region of interest" description="Disordered" evidence="1">
    <location>
        <begin position="2126"/>
        <end position="2159"/>
    </location>
</feature>
<feature type="region of interest" description="Disordered" evidence="1">
    <location>
        <begin position="1167"/>
        <end position="1212"/>
    </location>
</feature>
<dbReference type="Pfam" id="PF20262">
    <property type="entry name" value="UNC80_C"/>
    <property type="match status" value="1"/>
</dbReference>
<feature type="domain" description="Protein UNC80 C-terminal" evidence="2">
    <location>
        <begin position="1468"/>
        <end position="1589"/>
    </location>
</feature>
<dbReference type="PANTHER" id="PTHR31781:SF1">
    <property type="entry name" value="PROTEIN UNC-80 HOMOLOG"/>
    <property type="match status" value="1"/>
</dbReference>
<dbReference type="InterPro" id="IPR046460">
    <property type="entry name" value="UNC80_C"/>
</dbReference>
<feature type="compositionally biased region" description="Basic and acidic residues" evidence="1">
    <location>
        <begin position="122"/>
        <end position="135"/>
    </location>
</feature>
<feature type="compositionally biased region" description="Low complexity" evidence="1">
    <location>
        <begin position="2127"/>
        <end position="2157"/>
    </location>
</feature>
<protein>
    <recommendedName>
        <fullName evidence="2">Protein UNC80 C-terminal domain-containing protein</fullName>
    </recommendedName>
</protein>
<name>A0A286U983_9AGAM</name>
<feature type="region of interest" description="Disordered" evidence="1">
    <location>
        <begin position="1"/>
        <end position="150"/>
    </location>
</feature>
<feature type="compositionally biased region" description="Low complexity" evidence="1">
    <location>
        <begin position="2001"/>
        <end position="2015"/>
    </location>
</feature>
<sequence length="2481" mass="275908">MSSQGPPSKKPTGARPNVRKLLSKDSLPSLASITKHSREPSQTDKSNESFKSRFRAGLPPLGEIKRSESEPQTWVNEELVTSPTPVKEENNPFDDQLGKTVRLSVSKPTLNSDSSSSLPFSKESKEGSTPTEHDFLALPTHPPHSPSRDRWNQIRQHIFQPSSEGASPNPSFTSFSQLNLSTPSQVGYAPTKTQHSRLAARLGFRHVVVEAREANDLTRQFSEDIHRACWTVRFGDSRHKPEREGTQQTLGSTLHLPFMSSGSLPLSANASLSNLSAPGSSSKHIRGATSMSTLAYQSSARMSALMNLRDIIMRYEVYVSQEKTMSKYLPHEKEILSVLQIAFNNSRAEQFTEEERRLSLEIFELIIQSWRAADVDGELERCLWCCKAATIRVSPLRTRILYLLSARLSSEDSPVSSPISIPSILSSLILLIIDYNELSNARSGSLTGDEQNLKYIHELIFKIINGDGYAKFDPDELEPRYGAITVNSDDEKDLRKGICMEVIVRCLEAGTYKQKRSVLRLIGKYWELPDLSAPSTPLRSKIHLTKLNVFLRAVLQMLRKELQLAEDLSLAPSDLKLIGQLLVNKVIPEINHFKSSSEELANKARSMAVHAVLILVCCERDEEEADDTFADPKLSQMQQILIGWLAMKSSPWKDSLQKELKTFASSADWPVVVAGGKELLSVLPETTKKLVAGLIIPQFQERLVDDPPTSFYEPLASLLTTFASIFPQVFYKPLFVCAASTKEEIIAHQLSIVIVIASYMPNFWIGDAEMMSVALMSDPGVSKGARKESEALAWGKPRLGQITILLELIGRLRGIRTENEGKRGTSAVGEGNLMARTIKFATTLETRLAVLIDAKEQLSPMALSQRILFSTLFFELRLITGNLRPTAFLSRIVTWVVHHNDERSDSTPSLPIISEDNYHEVEIVWEKLRVVYSLTKSGFQPKNQRRSTILFSANMDQLKENSREEAVDGRLKLLDSLSTNPLTSLLKAIVALYGALKIEDLVQLGSLIWDKCLLLDDTKAVIYACFICMLCADKIPDRFVNRVLDHLESSNTLTRKESIKKISIISNWRFQLLSLTYLSDRTRRHPFKLARPPFSFVATDVGETNYIPDEDDEAAGGQTHALPLDIRRRLHEIGWDDEEKQTDQLLEWKRTPMSLLGISQLDQISASDRDDGHLSDQSHSPAASPSGSPSRSSDSSTGLLRRNSSSHGRSGKRRPVFVLPLASVFKSLVNLTMDPDFEVSIAARDLILDYMRDDPAILCRSAMEILSKDAEPTEKGTSILRILLHLNKILPPRFTHYVFNHLAGFLKTLAKDTTAPDTLHDLAIIAPALSKLTPQVSDMSLRAIRRAKIEIFLFPSAGLYFPEGAPLGTMFPRGPVRSTNPFDSCPKNLVDITMLRMAQNLLFVEMLKRKPQDVHIIRKSWTPLVLPDTDDDYYQHDMIPHRVRRDDSESNKTQLRISLSFSRSHLLFIAQVFRCLTRHLNDRLEFSMFIDGVNRILVRHGDDIGIVSHALIVYMIASTRFRRLMSSGNGFTLFLPALIKVYCESEADTAIREAIEYATHRFFALHEEVFVYQALQVTSTLVSQASAEEADWIAGHAYHLLSTLKANKITNDSAGIRDANKAQEDEAAMAITADERPQMFLASFRKEGKTGTEKLQSSLSTEIFDKKRFQPDNIVKMLLTVIAHDPTSQRAEYFLRLFRHFVSPLYDASKSARTVLGDGIEALGNIIVQKATKIKNSDPVHNRTRADGKESTIGDGRSLNGPPVGDMQLMRSDYLLLFAAFVKAGGAHKATSLQRAFDLVKLVLKDDSASPEAIDSVRQFFDLISQTFALRQDSKYATTLLREFAPIISVHGVLLDISGFLKNLTNLTSVPSFANDISFSKAVVEEVCRSALEVCELASQEGISLSLKFRPHLVKLLVESVCLLGTNVVAEIERRDPSPAFVCGIVIPFIIQLRTTTELATETQWTDSHRQEAHQLAWVQLLSYTLNVMQNKQSLGLKRQTSLNRSNSSASLSLEETSDAGAEVPRKKSKRKPSGRTSVETSIRLALIFVALKAVVLRGEVDISSTFPGAWSRISAILRQLFRDGSAMFALRKQLSSVPPSPLISPFGSTSFGDLIDKAHDRQQKRLSSSSLHAHPSTSSYPSRPSSPSRSPSRRNSAQTFPCPRVVDYLSWSLLEFVCLRKSPLMVQFHTFMLEKALHLSEFLQPVDPIGGHISFVGPNQSRSRRSARPISSLYSKPRPRISTTPDGSPYLGPSDPNVPFSGNLSSLSTSSGLNIKDLGGSPPPGQRGKRPIIHLGVSPPPPNMFLSPTFVPSSSMGSNLSLSPSIDEVSRNDIVLDARQAITITLLNSPLLVRNTYDRIRIVQKFLGYSTFLPVPNTLTSEMDIFLRTPGGESRPKSPHMSLGSGGDEEAEPEVRVWTRRHAGVLLLKEAQDLLHAWQVESAFSASIGDGGFSDGMSMTQIGDGGPVDITFVASSENMP</sequence>
<dbReference type="InterPro" id="IPR016024">
    <property type="entry name" value="ARM-type_fold"/>
</dbReference>
<keyword evidence="4" id="KW-1185">Reference proteome</keyword>
<feature type="region of interest" description="Disordered" evidence="1">
    <location>
        <begin position="1999"/>
        <end position="2036"/>
    </location>
</feature>
<organism evidence="3 4">
    <name type="scientific">Pyrrhoderma noxium</name>
    <dbReference type="NCBI Taxonomy" id="2282107"/>
    <lineage>
        <taxon>Eukaryota</taxon>
        <taxon>Fungi</taxon>
        <taxon>Dikarya</taxon>
        <taxon>Basidiomycota</taxon>
        <taxon>Agaricomycotina</taxon>
        <taxon>Agaricomycetes</taxon>
        <taxon>Hymenochaetales</taxon>
        <taxon>Hymenochaetaceae</taxon>
        <taxon>Pyrrhoderma</taxon>
    </lineage>
</organism>
<dbReference type="GO" id="GO:0034703">
    <property type="term" value="C:cation channel complex"/>
    <property type="evidence" value="ECO:0007669"/>
    <property type="project" value="TreeGrafter"/>
</dbReference>
<evidence type="ECO:0000313" key="4">
    <source>
        <dbReference type="Proteomes" id="UP000217199"/>
    </source>
</evidence>
<dbReference type="Proteomes" id="UP000217199">
    <property type="component" value="Unassembled WGS sequence"/>
</dbReference>
<dbReference type="OrthoDB" id="5584001at2759"/>
<comment type="caution">
    <text evidence="3">The sequence shown here is derived from an EMBL/GenBank/DDBJ whole genome shotgun (WGS) entry which is preliminary data.</text>
</comment>
<reference evidence="3 4" key="1">
    <citation type="journal article" date="2017" name="Mol. Ecol.">
        <title>Comparative and population genomic landscape of Phellinus noxius: A hypervariable fungus causing root rot in trees.</title>
        <authorList>
            <person name="Chung C.L."/>
            <person name="Lee T.J."/>
            <person name="Akiba M."/>
            <person name="Lee H.H."/>
            <person name="Kuo T.H."/>
            <person name="Liu D."/>
            <person name="Ke H.M."/>
            <person name="Yokoi T."/>
            <person name="Roa M.B."/>
            <person name="Lu M.J."/>
            <person name="Chang Y.Y."/>
            <person name="Ann P.J."/>
            <person name="Tsai J.N."/>
            <person name="Chen C.Y."/>
            <person name="Tzean S.S."/>
            <person name="Ota Y."/>
            <person name="Hattori T."/>
            <person name="Sahashi N."/>
            <person name="Liou R.F."/>
            <person name="Kikuchi T."/>
            <person name="Tsai I.J."/>
        </authorList>
    </citation>
    <scope>NUCLEOTIDE SEQUENCE [LARGE SCALE GENOMIC DNA]</scope>
    <source>
        <strain evidence="3 4">FFPRI411160</strain>
    </source>
</reference>
<evidence type="ECO:0000256" key="1">
    <source>
        <dbReference type="SAM" id="MobiDB-lite"/>
    </source>
</evidence>
<dbReference type="STRING" id="2282107.A0A286U983"/>
<feature type="region of interest" description="Disordered" evidence="1">
    <location>
        <begin position="2390"/>
        <end position="2412"/>
    </location>
</feature>
<dbReference type="SUPFAM" id="SSF48371">
    <property type="entry name" value="ARM repeat"/>
    <property type="match status" value="1"/>
</dbReference>
<feature type="compositionally biased region" description="Basic and acidic residues" evidence="1">
    <location>
        <begin position="1167"/>
        <end position="1176"/>
    </location>
</feature>
<feature type="region of interest" description="Disordered" evidence="1">
    <location>
        <begin position="2218"/>
        <end position="2256"/>
    </location>
</feature>
<evidence type="ECO:0000313" key="3">
    <source>
        <dbReference type="EMBL" id="PAV16128.1"/>
    </source>
</evidence>
<dbReference type="GO" id="GO:0055080">
    <property type="term" value="P:monoatomic cation homeostasis"/>
    <property type="evidence" value="ECO:0007669"/>
    <property type="project" value="TreeGrafter"/>
</dbReference>
<gene>
    <name evidence="3" type="ORF">PNOK_0774800</name>
</gene>
<feature type="compositionally biased region" description="Polar residues" evidence="1">
    <location>
        <begin position="70"/>
        <end position="84"/>
    </location>
</feature>
<feature type="compositionally biased region" description="Basic and acidic residues" evidence="1">
    <location>
        <begin position="1737"/>
        <end position="1752"/>
    </location>
</feature>